<dbReference type="GO" id="GO:0004424">
    <property type="term" value="F:imidazoleglycerol-phosphate dehydratase activity"/>
    <property type="evidence" value="ECO:0007669"/>
    <property type="project" value="UniProtKB-UniRule"/>
</dbReference>
<dbReference type="EC" id="4.2.1.19" evidence="6"/>
<dbReference type="Gene3D" id="3.30.230.40">
    <property type="entry name" value="Imidazole glycerol phosphate dehydratase, domain 1"/>
    <property type="match status" value="2"/>
</dbReference>
<dbReference type="GO" id="GO:0005737">
    <property type="term" value="C:cytoplasm"/>
    <property type="evidence" value="ECO:0007669"/>
    <property type="project" value="UniProtKB-SubCell"/>
</dbReference>
<dbReference type="InterPro" id="IPR020565">
    <property type="entry name" value="ImidazoleglycerP_deHydtase_CS"/>
</dbReference>
<evidence type="ECO:0000313" key="8">
    <source>
        <dbReference type="Proteomes" id="UP000248410"/>
    </source>
</evidence>
<evidence type="ECO:0000313" key="7">
    <source>
        <dbReference type="EMBL" id="AWR98302.1"/>
    </source>
</evidence>
<keyword evidence="4 6" id="KW-0368">Histidine biosynthesis</keyword>
<dbReference type="CDD" id="cd07914">
    <property type="entry name" value="IGPD"/>
    <property type="match status" value="1"/>
</dbReference>
<keyword evidence="6" id="KW-0963">Cytoplasm</keyword>
<accession>A0A2U9IQJ9</accession>
<dbReference type="OrthoDB" id="103579at2157"/>
<evidence type="ECO:0000256" key="4">
    <source>
        <dbReference type="ARBA" id="ARBA00023102"/>
    </source>
</evidence>
<dbReference type="SUPFAM" id="SSF54211">
    <property type="entry name" value="Ribosomal protein S5 domain 2-like"/>
    <property type="match status" value="2"/>
</dbReference>
<gene>
    <name evidence="6 7" type="primary">hisB</name>
    <name evidence="7" type="ORF">DFR86_08510</name>
</gene>
<dbReference type="GO" id="GO:0000105">
    <property type="term" value="P:L-histidine biosynthetic process"/>
    <property type="evidence" value="ECO:0007669"/>
    <property type="project" value="UniProtKB-UniRule"/>
</dbReference>
<keyword evidence="5 6" id="KW-0456">Lyase</keyword>
<dbReference type="NCBIfam" id="NF002114">
    <property type="entry name" value="PRK00951.2-4"/>
    <property type="match status" value="1"/>
</dbReference>
<dbReference type="PANTHER" id="PTHR23133">
    <property type="entry name" value="IMIDAZOLEGLYCEROL-PHOSPHATE DEHYDRATASE HIS7"/>
    <property type="match status" value="1"/>
</dbReference>
<dbReference type="KEGG" id="asul:DFR86_08510"/>
<comment type="catalytic activity">
    <reaction evidence="6">
        <text>D-erythro-1-(imidazol-4-yl)glycerol 3-phosphate = 3-(imidazol-4-yl)-2-oxopropyl phosphate + H2O</text>
        <dbReference type="Rhea" id="RHEA:11040"/>
        <dbReference type="ChEBI" id="CHEBI:15377"/>
        <dbReference type="ChEBI" id="CHEBI:57766"/>
        <dbReference type="ChEBI" id="CHEBI:58278"/>
        <dbReference type="EC" id="4.2.1.19"/>
    </reaction>
</comment>
<dbReference type="InterPro" id="IPR020568">
    <property type="entry name" value="Ribosomal_Su5_D2-typ_SF"/>
</dbReference>
<comment type="similarity">
    <text evidence="6">Belongs to the imidazoleglycerol-phosphate dehydratase family.</text>
</comment>
<keyword evidence="8" id="KW-1185">Reference proteome</keyword>
<dbReference type="PROSITE" id="PS00954">
    <property type="entry name" value="IGP_DEHYDRATASE_1"/>
    <property type="match status" value="1"/>
</dbReference>
<dbReference type="UniPathway" id="UPA00031">
    <property type="reaction ID" value="UER00011"/>
</dbReference>
<dbReference type="HAMAP" id="MF_00076">
    <property type="entry name" value="HisB"/>
    <property type="match status" value="1"/>
</dbReference>
<dbReference type="FunFam" id="3.30.230.40:FF:000003">
    <property type="entry name" value="Imidazoleglycerol-phosphate dehydratase HisB"/>
    <property type="match status" value="1"/>
</dbReference>
<evidence type="ECO:0000256" key="1">
    <source>
        <dbReference type="ARBA" id="ARBA00005047"/>
    </source>
</evidence>
<dbReference type="RefSeq" id="WP_110381178.1">
    <property type="nucleotide sequence ID" value="NZ_CP029288.2"/>
</dbReference>
<organism evidence="7 8">
    <name type="scientific">Acidianus sulfidivorans JP7</name>
    <dbReference type="NCBI Taxonomy" id="619593"/>
    <lineage>
        <taxon>Archaea</taxon>
        <taxon>Thermoproteota</taxon>
        <taxon>Thermoprotei</taxon>
        <taxon>Sulfolobales</taxon>
        <taxon>Sulfolobaceae</taxon>
        <taxon>Acidianus</taxon>
    </lineage>
</organism>
<dbReference type="FunFam" id="3.30.230.40:FF:000001">
    <property type="entry name" value="Imidazoleglycerol-phosphate dehydratase HisB"/>
    <property type="match status" value="1"/>
</dbReference>
<dbReference type="GeneID" id="36838005"/>
<evidence type="ECO:0000256" key="5">
    <source>
        <dbReference type="ARBA" id="ARBA00023239"/>
    </source>
</evidence>
<comment type="pathway">
    <text evidence="1 6">Amino-acid biosynthesis; L-histidine biosynthesis; L-histidine from 5-phospho-alpha-D-ribose 1-diphosphate: step 6/9.</text>
</comment>
<dbReference type="InterPro" id="IPR000807">
    <property type="entry name" value="ImidazoleglycerolP_deHydtase"/>
</dbReference>
<dbReference type="EMBL" id="CP029288">
    <property type="protein sequence ID" value="AWR98302.1"/>
    <property type="molecule type" value="Genomic_DNA"/>
</dbReference>
<dbReference type="Pfam" id="PF00475">
    <property type="entry name" value="IGPD"/>
    <property type="match status" value="1"/>
</dbReference>
<reference evidence="7 8" key="1">
    <citation type="submission" date="2018-05" db="EMBL/GenBank/DDBJ databases">
        <title>Complete Genome Sequences of Extremely Thermoacidophilic, Metal-Mobilizing Type-Strain Members of the Archaeal Family Sulfolobaceae: Acidianus brierleyi DSM-1651T, Acidianus sulfidivorans DSM-18786T, Metallosphaera hakonensis DSM-7519T, and Metallosphaera prunae DSM-10039T.</title>
        <authorList>
            <person name="Counts J.A."/>
            <person name="Kelly R.M."/>
        </authorList>
    </citation>
    <scope>NUCLEOTIDE SEQUENCE [LARGE SCALE GENOMIC DNA]</scope>
    <source>
        <strain evidence="7 8">JP7</strain>
    </source>
</reference>
<dbReference type="NCBIfam" id="NF010121">
    <property type="entry name" value="PRK13598.1"/>
    <property type="match status" value="1"/>
</dbReference>
<evidence type="ECO:0000256" key="6">
    <source>
        <dbReference type="HAMAP-Rule" id="MF_00076"/>
    </source>
</evidence>
<sequence length="195" mass="21857">MYKDRISSIKRETKETTIQVYLNIDSPGKIEVNTPVPFFNHMLNSLLYHMKSSASIVAEDHQNYDDHHIVEDTAITLGQAFKEALGDKRGIKRFSSMFIPMDEALVLVAVDISGRGMGFTELDLKREQIGGLSMENVPHFFSSFAINSGITLHIKKFRGENEHHIVEAAFKGLGICLYEASRIVNNEIPSTKGSL</sequence>
<dbReference type="PROSITE" id="PS00955">
    <property type="entry name" value="IGP_DEHYDRATASE_2"/>
    <property type="match status" value="1"/>
</dbReference>
<proteinExistence type="inferred from homology"/>
<dbReference type="AlphaFoldDB" id="A0A2U9IQJ9"/>
<keyword evidence="3 6" id="KW-0028">Amino-acid biosynthesis</keyword>
<dbReference type="Proteomes" id="UP000248410">
    <property type="component" value="Chromosome"/>
</dbReference>
<name>A0A2U9IQJ9_9CREN</name>
<comment type="subcellular location">
    <subcellularLocation>
        <location evidence="6">Cytoplasm</location>
    </subcellularLocation>
</comment>
<dbReference type="InterPro" id="IPR038494">
    <property type="entry name" value="IGPD_sf"/>
</dbReference>
<dbReference type="PANTHER" id="PTHR23133:SF2">
    <property type="entry name" value="IMIDAZOLEGLYCEROL-PHOSPHATE DEHYDRATASE"/>
    <property type="match status" value="1"/>
</dbReference>
<protein>
    <recommendedName>
        <fullName evidence="2 6">Imidazoleglycerol-phosphate dehydratase</fullName>
        <shortName evidence="6">IGPD</shortName>
        <ecNumber evidence="6">4.2.1.19</ecNumber>
    </recommendedName>
</protein>
<evidence type="ECO:0000256" key="2">
    <source>
        <dbReference type="ARBA" id="ARBA00016664"/>
    </source>
</evidence>
<evidence type="ECO:0000256" key="3">
    <source>
        <dbReference type="ARBA" id="ARBA00022605"/>
    </source>
</evidence>